<keyword evidence="2" id="KW-1133">Transmembrane helix</keyword>
<organism evidence="4 5">
    <name type="scientific">Ornithorhynchus anatinus</name>
    <name type="common">Duckbill platypus</name>
    <dbReference type="NCBI Taxonomy" id="9258"/>
    <lineage>
        <taxon>Eukaryota</taxon>
        <taxon>Metazoa</taxon>
        <taxon>Chordata</taxon>
        <taxon>Craniata</taxon>
        <taxon>Vertebrata</taxon>
        <taxon>Euteleostomi</taxon>
        <taxon>Mammalia</taxon>
        <taxon>Monotremata</taxon>
        <taxon>Ornithorhynchidae</taxon>
        <taxon>Ornithorhynchus</taxon>
    </lineage>
</organism>
<feature type="transmembrane region" description="Helical" evidence="2">
    <location>
        <begin position="12"/>
        <end position="31"/>
    </location>
</feature>
<keyword evidence="2" id="KW-0472">Membrane</keyword>
<dbReference type="HOGENOM" id="CLU_031119_1_0_1"/>
<dbReference type="InterPro" id="IPR013783">
    <property type="entry name" value="Ig-like_fold"/>
</dbReference>
<dbReference type="Bgee" id="ENSOANG00000001850">
    <property type="expression patterns" value="Expressed in liver and 5 other cell types or tissues"/>
</dbReference>
<evidence type="ECO:0000256" key="1">
    <source>
        <dbReference type="ARBA" id="ARBA00005431"/>
    </source>
</evidence>
<dbReference type="Proteomes" id="UP000002279">
    <property type="component" value="Chromosome 10"/>
</dbReference>
<dbReference type="PANTHER" id="PTHR16165">
    <property type="entry name" value="NXPE FAMILY MEMBER"/>
    <property type="match status" value="1"/>
</dbReference>
<evidence type="ECO:0000313" key="4">
    <source>
        <dbReference type="Ensembl" id="ENSOANP00000002936.2"/>
    </source>
</evidence>
<proteinExistence type="inferred from homology"/>
<dbReference type="SUPFAM" id="SSF81296">
    <property type="entry name" value="E set domains"/>
    <property type="match status" value="1"/>
</dbReference>
<dbReference type="Ensembl" id="ENSOANT00000002937.2">
    <property type="protein sequence ID" value="ENSOANP00000002936.2"/>
    <property type="gene ID" value="ENSOANG00000001850.2"/>
</dbReference>
<reference evidence="4" key="2">
    <citation type="submission" date="2025-08" db="UniProtKB">
        <authorList>
            <consortium name="Ensembl"/>
        </authorList>
    </citation>
    <scope>IDENTIFICATION</scope>
    <source>
        <strain evidence="4">Glennie</strain>
    </source>
</reference>
<dbReference type="KEGG" id="oaa:100089560"/>
<keyword evidence="5" id="KW-1185">Reference proteome</keyword>
<reference evidence="4" key="3">
    <citation type="submission" date="2025-09" db="UniProtKB">
        <authorList>
            <consortium name="Ensembl"/>
        </authorList>
    </citation>
    <scope>IDENTIFICATION</scope>
    <source>
        <strain evidence="4">Glennie</strain>
    </source>
</reference>
<dbReference type="OrthoDB" id="5950832at2759"/>
<feature type="domain" description="NXPE C-terminal" evidence="3">
    <location>
        <begin position="315"/>
        <end position="535"/>
    </location>
</feature>
<dbReference type="Pfam" id="PF24536">
    <property type="entry name" value="NXPE4_C"/>
    <property type="match status" value="1"/>
</dbReference>
<protein>
    <recommendedName>
        <fullName evidence="3">NXPE C-terminal domain-containing protein</fullName>
    </recommendedName>
</protein>
<dbReference type="PANTHER" id="PTHR16165:SF23">
    <property type="entry name" value="NEUREXOPHILIN AND PC-ESTERASE DOMAIN FAMILY, MEMBER 5"/>
    <property type="match status" value="1"/>
</dbReference>
<dbReference type="GeneID" id="100089560"/>
<comment type="similarity">
    <text evidence="1">Belongs to the NXPE family.</text>
</comment>
<sequence length="537" mass="59189">MSPGPGPNILKVSLGIGVIFMTGVICRLLVYQPSTPALCPPRLQVLSSVPSPLKPLPPELSNLKDLLSWPDTPDAQGDFAASTSPKTSTYHLKEPPRPYYKLKEKLEAVLVARDHQGRPKAHGGDLFRARLHSPGLKAGIAGVVRDLENGTYLLSFPLLWAGEAHVEVRLIHSSEAVGVLRRVWLENQATVDFRGYYRTKGHQETVVCNVIPPPGPVCRYRNRFSGEDWFCAQPRDLPCDALVGHSSGSYLKVTTAREEELLGQKVTNQVLPRGISSILVNATVENTTLALPSRSPCTPGLPSPAPTGFYHNDVWHSRVCKGRTFPSAGLILDCLQKKIVHMMGDSTLRQWWEYLREVVPSLKPIDLHVPHSTGPLLAIEPTRGIVLQWRVHGWPVRTVQTPVASLHSVVQELEGIAGGPDTVVLFGLGAHFTTFPPKIFIQRLASLHATVKSLLARSPQTLVVVKVANTGYKSVYGSDWFTLQLNRLLKATFSSLPVALLDAWDMTSCHYLPDNIHPGRVIVRNEVDLFLSFVCPR</sequence>
<evidence type="ECO:0000259" key="3">
    <source>
        <dbReference type="Pfam" id="PF24536"/>
    </source>
</evidence>
<reference evidence="4 5" key="1">
    <citation type="journal article" date="2008" name="Nature">
        <title>Genome analysis of the platypus reveals unique signatures of evolution.</title>
        <authorList>
            <person name="Warren W.C."/>
            <person name="Hillier L.W."/>
            <person name="Marshall Graves J.A."/>
            <person name="Birney E."/>
            <person name="Ponting C.P."/>
            <person name="Grutzner F."/>
            <person name="Belov K."/>
            <person name="Miller W."/>
            <person name="Clarke L."/>
            <person name="Chinwalla A.T."/>
            <person name="Yang S.P."/>
            <person name="Heger A."/>
            <person name="Locke D.P."/>
            <person name="Miethke P."/>
            <person name="Waters P.D."/>
            <person name="Veyrunes F."/>
            <person name="Fulton L."/>
            <person name="Fulton B."/>
            <person name="Graves T."/>
            <person name="Wallis J."/>
            <person name="Puente X.S."/>
            <person name="Lopez-Otin C."/>
            <person name="Ordonez G.R."/>
            <person name="Eichler E.E."/>
            <person name="Chen L."/>
            <person name="Cheng Z."/>
            <person name="Deakin J.E."/>
            <person name="Alsop A."/>
            <person name="Thompson K."/>
            <person name="Kirby P."/>
            <person name="Papenfuss A.T."/>
            <person name="Wakefield M.J."/>
            <person name="Olender T."/>
            <person name="Lancet D."/>
            <person name="Huttley G.A."/>
            <person name="Smit A.F."/>
            <person name="Pask A."/>
            <person name="Temple-Smith P."/>
            <person name="Batzer M.A."/>
            <person name="Walker J.A."/>
            <person name="Konkel M.K."/>
            <person name="Harris R.S."/>
            <person name="Whittington C.M."/>
            <person name="Wong E.S."/>
            <person name="Gemmell N.J."/>
            <person name="Buschiazzo E."/>
            <person name="Vargas Jentzsch I.M."/>
            <person name="Merkel A."/>
            <person name="Schmitz J."/>
            <person name="Zemann A."/>
            <person name="Churakov G."/>
            <person name="Kriegs J.O."/>
            <person name="Brosius J."/>
            <person name="Murchison E.P."/>
            <person name="Sachidanandam R."/>
            <person name="Smith C."/>
            <person name="Hannon G.J."/>
            <person name="Tsend-Ayush E."/>
            <person name="McMillan D."/>
            <person name="Attenborough R."/>
            <person name="Rens W."/>
            <person name="Ferguson-Smith M."/>
            <person name="Lefevre C.M."/>
            <person name="Sharp J.A."/>
            <person name="Nicholas K.R."/>
            <person name="Ray D.A."/>
            <person name="Kube M."/>
            <person name="Reinhardt R."/>
            <person name="Pringle T.H."/>
            <person name="Taylor J."/>
            <person name="Jones R.C."/>
            <person name="Nixon B."/>
            <person name="Dacheux J.L."/>
            <person name="Niwa H."/>
            <person name="Sekita Y."/>
            <person name="Huang X."/>
            <person name="Stark A."/>
            <person name="Kheradpour P."/>
            <person name="Kellis M."/>
            <person name="Flicek P."/>
            <person name="Chen Y."/>
            <person name="Webber C."/>
            <person name="Hardison R."/>
            <person name="Nelson J."/>
            <person name="Hallsworth-Pepin K."/>
            <person name="Delehaunty K."/>
            <person name="Markovic C."/>
            <person name="Minx P."/>
            <person name="Feng Y."/>
            <person name="Kremitzki C."/>
            <person name="Mitreva M."/>
            <person name="Glasscock J."/>
            <person name="Wylie T."/>
            <person name="Wohldmann P."/>
            <person name="Thiru P."/>
            <person name="Nhan M.N."/>
            <person name="Pohl C.S."/>
            <person name="Smith S.M."/>
            <person name="Hou S."/>
            <person name="Nefedov M."/>
            <person name="de Jong P.J."/>
            <person name="Renfree M.B."/>
            <person name="Mardis E.R."/>
            <person name="Wilson R.K."/>
        </authorList>
    </citation>
    <scope>NUCLEOTIDE SEQUENCE [LARGE SCALE GENOMIC DNA]</scope>
    <source>
        <strain evidence="4 5">Glennie</strain>
    </source>
</reference>
<dbReference type="InterPro" id="IPR014756">
    <property type="entry name" value="Ig_E-set"/>
</dbReference>
<dbReference type="Gene3D" id="2.60.40.10">
    <property type="entry name" value="Immunoglobulins"/>
    <property type="match status" value="1"/>
</dbReference>
<dbReference type="InterPro" id="IPR026845">
    <property type="entry name" value="NXPH/NXPE"/>
</dbReference>
<name>F7FEJ9_ORNAN</name>
<dbReference type="InParanoid" id="F7FEJ9"/>
<keyword evidence="2" id="KW-0812">Transmembrane</keyword>
<dbReference type="AlphaFoldDB" id="F7FEJ9"/>
<accession>F7FEJ9</accession>
<dbReference type="InterPro" id="IPR057106">
    <property type="entry name" value="NXPE4_C"/>
</dbReference>
<gene>
    <name evidence="4" type="primary">LOC100089560</name>
</gene>
<dbReference type="OMA" id="MWHSLSC"/>
<dbReference type="Pfam" id="PF06312">
    <property type="entry name" value="Neurexophilin"/>
    <property type="match status" value="1"/>
</dbReference>
<dbReference type="RefSeq" id="XP_028929222.1">
    <property type="nucleotide sequence ID" value="XM_029073389.2"/>
</dbReference>
<dbReference type="eggNOG" id="ENOG502QUD6">
    <property type="taxonomic scope" value="Eukaryota"/>
</dbReference>
<dbReference type="GeneTree" id="ENSGT00950000182866"/>
<evidence type="ECO:0000256" key="2">
    <source>
        <dbReference type="SAM" id="Phobius"/>
    </source>
</evidence>
<evidence type="ECO:0000313" key="5">
    <source>
        <dbReference type="Proteomes" id="UP000002279"/>
    </source>
</evidence>